<dbReference type="GO" id="GO:1905515">
    <property type="term" value="P:non-motile cilium assembly"/>
    <property type="evidence" value="ECO:0007669"/>
    <property type="project" value="TreeGrafter"/>
</dbReference>
<evidence type="ECO:0000256" key="1">
    <source>
        <dbReference type="ARBA" id="ARBA00004141"/>
    </source>
</evidence>
<dbReference type="STRING" id="53326.A0A016TSE3"/>
<dbReference type="GO" id="GO:0016020">
    <property type="term" value="C:membrane"/>
    <property type="evidence" value="ECO:0007669"/>
    <property type="project" value="UniProtKB-SubCell"/>
</dbReference>
<dbReference type="InterPro" id="IPR036397">
    <property type="entry name" value="RNaseH_sf"/>
</dbReference>
<dbReference type="AlphaFoldDB" id="A0A016TSE3"/>
<dbReference type="Proteomes" id="UP000024635">
    <property type="component" value="Unassembled WGS sequence"/>
</dbReference>
<gene>
    <name evidence="6" type="primary">Acey_s0080.g1306</name>
    <name evidence="6" type="ORF">Y032_0080g1306</name>
</gene>
<dbReference type="GO" id="GO:0003676">
    <property type="term" value="F:nucleic acid binding"/>
    <property type="evidence" value="ECO:0007669"/>
    <property type="project" value="InterPro"/>
</dbReference>
<comment type="caution">
    <text evidence="6">The sequence shown here is derived from an EMBL/GenBank/DDBJ whole genome shotgun (WGS) entry which is preliminary data.</text>
</comment>
<comment type="subcellular location">
    <subcellularLocation>
        <location evidence="1">Membrane</location>
        <topology evidence="1">Multi-pass membrane protein</topology>
    </subcellularLocation>
</comment>
<protein>
    <submittedName>
        <fullName evidence="6">Uncharacterized protein</fullName>
    </submittedName>
</protein>
<dbReference type="GO" id="GO:0035869">
    <property type="term" value="C:ciliary transition zone"/>
    <property type="evidence" value="ECO:0007669"/>
    <property type="project" value="TreeGrafter"/>
</dbReference>
<dbReference type="EMBL" id="JARK01001416">
    <property type="protein sequence ID" value="EYC05671.1"/>
    <property type="molecule type" value="Genomic_DNA"/>
</dbReference>
<proteinExistence type="predicted"/>
<evidence type="ECO:0000256" key="5">
    <source>
        <dbReference type="SAM" id="Phobius"/>
    </source>
</evidence>
<evidence type="ECO:0000256" key="4">
    <source>
        <dbReference type="ARBA" id="ARBA00023136"/>
    </source>
</evidence>
<evidence type="ECO:0000313" key="6">
    <source>
        <dbReference type="EMBL" id="EYC05671.1"/>
    </source>
</evidence>
<reference evidence="7" key="1">
    <citation type="journal article" date="2015" name="Nat. Genet.">
        <title>The genome and transcriptome of the zoonotic hookworm Ancylostoma ceylanicum identify infection-specific gene families.</title>
        <authorList>
            <person name="Schwarz E.M."/>
            <person name="Hu Y."/>
            <person name="Antoshechkin I."/>
            <person name="Miller M.M."/>
            <person name="Sternberg P.W."/>
            <person name="Aroian R.V."/>
        </authorList>
    </citation>
    <scope>NUCLEOTIDE SEQUENCE</scope>
    <source>
        <strain evidence="7">HY135</strain>
    </source>
</reference>
<feature type="transmembrane region" description="Helical" evidence="5">
    <location>
        <begin position="44"/>
        <end position="66"/>
    </location>
</feature>
<evidence type="ECO:0000256" key="2">
    <source>
        <dbReference type="ARBA" id="ARBA00022692"/>
    </source>
</evidence>
<evidence type="ECO:0000313" key="7">
    <source>
        <dbReference type="Proteomes" id="UP000024635"/>
    </source>
</evidence>
<keyword evidence="4 5" id="KW-0472">Membrane</keyword>
<organism evidence="6 7">
    <name type="scientific">Ancylostoma ceylanicum</name>
    <dbReference type="NCBI Taxonomy" id="53326"/>
    <lineage>
        <taxon>Eukaryota</taxon>
        <taxon>Metazoa</taxon>
        <taxon>Ecdysozoa</taxon>
        <taxon>Nematoda</taxon>
        <taxon>Chromadorea</taxon>
        <taxon>Rhabditida</taxon>
        <taxon>Rhabditina</taxon>
        <taxon>Rhabditomorpha</taxon>
        <taxon>Strongyloidea</taxon>
        <taxon>Ancylostomatidae</taxon>
        <taxon>Ancylostomatinae</taxon>
        <taxon>Ancylostoma</taxon>
    </lineage>
</organism>
<accession>A0A016TSE3</accession>
<sequence length="168" mass="18928">MTTAESGDEWPQVIPLPEWTPPAQELTSLQYGPQYTYLSVTYKVILVAVLIVYILVEVVRLLLAFVGNLGEKIPAMSGFWTLTLILQFPILLFLLFNSAVAPVPLETVVLIVHVLFIITELKAALRKAWDELDKEYLRETCAVFMKRLIACVSADGGYFEDRSVFNNC</sequence>
<dbReference type="Gene3D" id="3.30.420.10">
    <property type="entry name" value="Ribonuclease H-like superfamily/Ribonuclease H"/>
    <property type="match status" value="1"/>
</dbReference>
<dbReference type="PANTHER" id="PTHR13531:SF6">
    <property type="entry name" value="TMEM (HUMAN TRANSMEMBRANE PROTEIN) HOMOLOG"/>
    <property type="match status" value="1"/>
</dbReference>
<keyword evidence="7" id="KW-1185">Reference proteome</keyword>
<dbReference type="InterPro" id="IPR019184">
    <property type="entry name" value="Uncharacterised_TM-17"/>
</dbReference>
<feature type="transmembrane region" description="Helical" evidence="5">
    <location>
        <begin position="78"/>
        <end position="96"/>
    </location>
</feature>
<dbReference type="OrthoDB" id="311720at2759"/>
<keyword evidence="2 5" id="KW-0812">Transmembrane</keyword>
<dbReference type="Pfam" id="PF09799">
    <property type="entry name" value="Transmemb_17"/>
    <property type="match status" value="1"/>
</dbReference>
<evidence type="ECO:0000256" key="3">
    <source>
        <dbReference type="ARBA" id="ARBA00022989"/>
    </source>
</evidence>
<keyword evidence="3 5" id="KW-1133">Transmembrane helix</keyword>
<name>A0A016TSE3_9BILA</name>
<dbReference type="PANTHER" id="PTHR13531">
    <property type="entry name" value="GEO07735P1-RELATED-RELATED"/>
    <property type="match status" value="1"/>
</dbReference>